<organism evidence="1 2">
    <name type="scientific">Fusarium decemcellulare</name>
    <dbReference type="NCBI Taxonomy" id="57161"/>
    <lineage>
        <taxon>Eukaryota</taxon>
        <taxon>Fungi</taxon>
        <taxon>Dikarya</taxon>
        <taxon>Ascomycota</taxon>
        <taxon>Pezizomycotina</taxon>
        <taxon>Sordariomycetes</taxon>
        <taxon>Hypocreomycetidae</taxon>
        <taxon>Hypocreales</taxon>
        <taxon>Nectriaceae</taxon>
        <taxon>Fusarium</taxon>
        <taxon>Fusarium decemcellulare species complex</taxon>
    </lineage>
</organism>
<accession>A0ACC1SNZ3</accession>
<proteinExistence type="predicted"/>
<evidence type="ECO:0000313" key="1">
    <source>
        <dbReference type="EMBL" id="KAJ3543696.1"/>
    </source>
</evidence>
<gene>
    <name evidence="1" type="ORF">NM208_g3438</name>
</gene>
<reference evidence="1" key="1">
    <citation type="submission" date="2022-08" db="EMBL/GenBank/DDBJ databases">
        <title>Genome Sequence of Fusarium decemcellulare.</title>
        <authorList>
            <person name="Buettner E."/>
        </authorList>
    </citation>
    <scope>NUCLEOTIDE SEQUENCE</scope>
    <source>
        <strain evidence="1">Babe19</strain>
    </source>
</reference>
<comment type="caution">
    <text evidence="1">The sequence shown here is derived from an EMBL/GenBank/DDBJ whole genome shotgun (WGS) entry which is preliminary data.</text>
</comment>
<keyword evidence="2" id="KW-1185">Reference proteome</keyword>
<sequence length="371" mass="40888">MVTLSLLSAQTPDAWVSLDHVTSSPNDSGVSDCQSTPSPTGRKRILGSLGHAGDMPPQLGRLPLPSLGFSFEGQTLLVTMTKQILEDCCFDFAAKWLSKAMRFREWQWATATGLATWGRVLRKYASALPPTTTNQTLQSIETLIDEVHAISAEFVHQLLPTARDASLFLEPAIKLAKALRGDAHLHQLEYLKSRIDRKIYATEARRNTIRRECVAQLTVLQQQSGANKRHVPTLSFNGWGLTMMSSSLGRNRDSHPYHHGCELSGVTTKNMVNKYQEQGNPILEMTGIWDPPKGLDFERAAAGKGQRNRSPDKNGVSLMMAARLPLEVGSGSRGASNDFRSQREPHIVPALDAHQRQGPIRGAQCIGTFLE</sequence>
<dbReference type="EMBL" id="JANRMS010000232">
    <property type="protein sequence ID" value="KAJ3543696.1"/>
    <property type="molecule type" value="Genomic_DNA"/>
</dbReference>
<name>A0ACC1SNZ3_9HYPO</name>
<protein>
    <submittedName>
        <fullName evidence="1">Uncharacterized protein</fullName>
    </submittedName>
</protein>
<evidence type="ECO:0000313" key="2">
    <source>
        <dbReference type="Proteomes" id="UP001148629"/>
    </source>
</evidence>
<dbReference type="Proteomes" id="UP001148629">
    <property type="component" value="Unassembled WGS sequence"/>
</dbReference>